<dbReference type="SUPFAM" id="SSF50044">
    <property type="entry name" value="SH3-domain"/>
    <property type="match status" value="2"/>
</dbReference>
<keyword evidence="6" id="KW-1185">Reference proteome</keyword>
<dbReference type="SUPFAM" id="SSF64268">
    <property type="entry name" value="PX domain"/>
    <property type="match status" value="1"/>
</dbReference>
<dbReference type="InterPro" id="IPR001683">
    <property type="entry name" value="PX_dom"/>
</dbReference>
<evidence type="ECO:0000259" key="3">
    <source>
        <dbReference type="PROSITE" id="PS50002"/>
    </source>
</evidence>
<dbReference type="PANTHER" id="PTHR15706:SF10">
    <property type="entry name" value="NADPH OXIDASE ORGANIZER 1"/>
    <property type="match status" value="1"/>
</dbReference>
<dbReference type="AlphaFoldDB" id="A0A3B3R1U5"/>
<organism evidence="5 6">
    <name type="scientific">Paramormyrops kingsleyae</name>
    <dbReference type="NCBI Taxonomy" id="1676925"/>
    <lineage>
        <taxon>Eukaryota</taxon>
        <taxon>Metazoa</taxon>
        <taxon>Chordata</taxon>
        <taxon>Craniata</taxon>
        <taxon>Vertebrata</taxon>
        <taxon>Euteleostomi</taxon>
        <taxon>Actinopterygii</taxon>
        <taxon>Neopterygii</taxon>
        <taxon>Teleostei</taxon>
        <taxon>Osteoglossocephala</taxon>
        <taxon>Osteoglossomorpha</taxon>
        <taxon>Osteoglossiformes</taxon>
        <taxon>Mormyridae</taxon>
        <taxon>Paramormyrops</taxon>
    </lineage>
</organism>
<dbReference type="Pfam" id="PF00018">
    <property type="entry name" value="SH3_1"/>
    <property type="match status" value="1"/>
</dbReference>
<name>A0A3B3R1U5_9TELE</name>
<dbReference type="Gene3D" id="2.30.30.40">
    <property type="entry name" value="SH3 Domains"/>
    <property type="match status" value="2"/>
</dbReference>
<dbReference type="InterPro" id="IPR036028">
    <property type="entry name" value="SH3-like_dom_sf"/>
</dbReference>
<dbReference type="PROSITE" id="PS50195">
    <property type="entry name" value="PX"/>
    <property type="match status" value="1"/>
</dbReference>
<dbReference type="GeneTree" id="ENSGT00940000158812"/>
<evidence type="ECO:0000313" key="5">
    <source>
        <dbReference type="Ensembl" id="ENSPKIP00000012348.1"/>
    </source>
</evidence>
<dbReference type="Ensembl" id="ENSPKIT00000036739.1">
    <property type="protein sequence ID" value="ENSPKIP00000012348.1"/>
    <property type="gene ID" value="ENSPKIG00000000170.1"/>
</dbReference>
<evidence type="ECO:0000313" key="6">
    <source>
        <dbReference type="Proteomes" id="UP000261540"/>
    </source>
</evidence>
<evidence type="ECO:0000256" key="2">
    <source>
        <dbReference type="PROSITE-ProRule" id="PRU00192"/>
    </source>
</evidence>
<dbReference type="PANTHER" id="PTHR15706">
    <property type="entry name" value="SH3 MULTIPLE DOMAIN"/>
    <property type="match status" value="1"/>
</dbReference>
<dbReference type="FunFam" id="2.30.30.40:FF:000233">
    <property type="entry name" value="NADPH oxidase organizer 1"/>
    <property type="match status" value="1"/>
</dbReference>
<dbReference type="InterPro" id="IPR036871">
    <property type="entry name" value="PX_dom_sf"/>
</dbReference>
<dbReference type="GO" id="GO:0035091">
    <property type="term" value="F:phosphatidylinositol binding"/>
    <property type="evidence" value="ECO:0007669"/>
    <property type="project" value="InterPro"/>
</dbReference>
<feature type="domain" description="SH3" evidence="3">
    <location>
        <begin position="160"/>
        <end position="222"/>
    </location>
</feature>
<feature type="domain" description="SH3" evidence="3">
    <location>
        <begin position="242"/>
        <end position="301"/>
    </location>
</feature>
<dbReference type="GO" id="GO:0016176">
    <property type="term" value="F:superoxide-generating NADPH oxidase activator activity"/>
    <property type="evidence" value="ECO:0007669"/>
    <property type="project" value="TreeGrafter"/>
</dbReference>
<evidence type="ECO:0000259" key="4">
    <source>
        <dbReference type="PROSITE" id="PS50195"/>
    </source>
</evidence>
<dbReference type="OrthoDB" id="10255964at2759"/>
<keyword evidence="1 2" id="KW-0728">SH3 domain</keyword>
<proteinExistence type="predicted"/>
<dbReference type="STRING" id="1676925.ENSPKIP00000012348"/>
<dbReference type="InterPro" id="IPR051228">
    <property type="entry name" value="NADPH_Oxidase/PX-Domain"/>
</dbReference>
<accession>A0A3B3R1U5</accession>
<dbReference type="GO" id="GO:0042554">
    <property type="term" value="P:superoxide anion generation"/>
    <property type="evidence" value="ECO:0007669"/>
    <property type="project" value="TreeGrafter"/>
</dbReference>
<sequence>MEDQRYPVCITVTGAMHKEAKILFIISVLWSDKCDITVYRSYKQFKTLHKRLKKVFSQDNPFRRSEKVLPRFRVRSLNQKLTNKTLKSMFGLRFLQNYCDDLLTCESNVVQNAELIDFFSPKSHDLQPDFAQNCVVIMPFGSTEADSGKQTGVGNITQPFVPETYRCVATYETKDIKNRPFKVEEDEMVEVFIKDKGGWWLVENNEKHVAWFPAPYLEKCGEEEEEEEEEKEEVEVDSSSNKTGRLFRVVRSYTPEHDDELAVSIGALVQVLQKPKTGWWLVRYRGRTGYVPCLHLQPCSDIPFLTVPGGGMKAARSLEQLRLPQGSSPGASPQASHSQGNLLEIRSAPPSPRLCIWEAKDTYSISLAGSTDDVSLAGSTDDVTLAGSTDDVSLAGSTNDVSLGSSTDDVSLGSGCDVIKPPPPAGSTLPAWAQTTPPRVPPRPFTHEVLTRCSTVTRRAILDSPTTTTSPGDI</sequence>
<dbReference type="PROSITE" id="PS50002">
    <property type="entry name" value="SH3"/>
    <property type="match status" value="2"/>
</dbReference>
<protein>
    <submittedName>
        <fullName evidence="5">NADPH oxidase organizer 1</fullName>
    </submittedName>
</protein>
<dbReference type="Gene3D" id="3.30.1520.10">
    <property type="entry name" value="Phox-like domain"/>
    <property type="match status" value="1"/>
</dbReference>
<dbReference type="Proteomes" id="UP000261540">
    <property type="component" value="Unplaced"/>
</dbReference>
<dbReference type="KEGG" id="pki:111849316"/>
<dbReference type="InterPro" id="IPR001452">
    <property type="entry name" value="SH3_domain"/>
</dbReference>
<evidence type="ECO:0000256" key="1">
    <source>
        <dbReference type="ARBA" id="ARBA00022443"/>
    </source>
</evidence>
<reference evidence="5" key="1">
    <citation type="submission" date="2025-08" db="UniProtKB">
        <authorList>
            <consortium name="Ensembl"/>
        </authorList>
    </citation>
    <scope>IDENTIFICATION</scope>
</reference>
<dbReference type="SMART" id="SM00326">
    <property type="entry name" value="SH3"/>
    <property type="match status" value="2"/>
</dbReference>
<feature type="domain" description="PX" evidence="4">
    <location>
        <begin position="1"/>
        <end position="126"/>
    </location>
</feature>
<dbReference type="GO" id="GO:0005737">
    <property type="term" value="C:cytoplasm"/>
    <property type="evidence" value="ECO:0007669"/>
    <property type="project" value="TreeGrafter"/>
</dbReference>
<reference evidence="5" key="2">
    <citation type="submission" date="2025-09" db="UniProtKB">
        <authorList>
            <consortium name="Ensembl"/>
        </authorList>
    </citation>
    <scope>IDENTIFICATION</scope>
</reference>